<gene>
    <name evidence="1" type="ORF">R8Z58_10790</name>
</gene>
<evidence type="ECO:0000313" key="2">
    <source>
        <dbReference type="Proteomes" id="UP001283109"/>
    </source>
</evidence>
<sequence>MATDTEIVRQVARAPMRTARLKDIRTDEANLWRVVDRLVDEGALTRLVHGIYAAPPDGRDGRTWRPPLEAAALAVATARFGQRQAALMGVSAARHWAAIPRAIGVATVAVPRAGYAPTALDTGGRIRFVPRDLDQLDLVVERTALGEGFVTTPSQTLFDLLSRPQTKDVPMEAGAAVPNLAARVSAPEFEKIVVAARKTTTAARLMLNELKERDGPG</sequence>
<proteinExistence type="predicted"/>
<reference evidence="1 2" key="1">
    <citation type="submission" date="2023-11" db="EMBL/GenBank/DDBJ databases">
        <title>Draft genome sequence of Microbacterium arthrosphaerae JCM 30492.</title>
        <authorList>
            <person name="Zhang G."/>
            <person name="Ding Y."/>
        </authorList>
    </citation>
    <scope>NUCLEOTIDE SEQUENCE [LARGE SCALE GENOMIC DNA]</scope>
    <source>
        <strain evidence="1 2">JCM 30492</strain>
    </source>
</reference>
<keyword evidence="2" id="KW-1185">Reference proteome</keyword>
<dbReference type="RefSeq" id="WP_318353769.1">
    <property type="nucleotide sequence ID" value="NZ_JAWQEV010000003.1"/>
</dbReference>
<evidence type="ECO:0008006" key="3">
    <source>
        <dbReference type="Google" id="ProtNLM"/>
    </source>
</evidence>
<name>A0ABU4H1R2_9MICO</name>
<comment type="caution">
    <text evidence="1">The sequence shown here is derived from an EMBL/GenBank/DDBJ whole genome shotgun (WGS) entry which is preliminary data.</text>
</comment>
<dbReference type="Proteomes" id="UP001283109">
    <property type="component" value="Unassembled WGS sequence"/>
</dbReference>
<accession>A0ABU4H1R2</accession>
<evidence type="ECO:0000313" key="1">
    <source>
        <dbReference type="EMBL" id="MDW4573256.1"/>
    </source>
</evidence>
<protein>
    <recommendedName>
        <fullName evidence="3">AbiEi antitoxin C-terminal domain-containing protein</fullName>
    </recommendedName>
</protein>
<dbReference type="EMBL" id="JAWQEV010000003">
    <property type="protein sequence ID" value="MDW4573256.1"/>
    <property type="molecule type" value="Genomic_DNA"/>
</dbReference>
<organism evidence="1 2">
    <name type="scientific">Microbacterium arthrosphaerae</name>
    <dbReference type="NCBI Taxonomy" id="792652"/>
    <lineage>
        <taxon>Bacteria</taxon>
        <taxon>Bacillati</taxon>
        <taxon>Actinomycetota</taxon>
        <taxon>Actinomycetes</taxon>
        <taxon>Micrococcales</taxon>
        <taxon>Microbacteriaceae</taxon>
        <taxon>Microbacterium</taxon>
    </lineage>
</organism>